<dbReference type="AlphaFoldDB" id="A0A4Y2DS28"/>
<evidence type="ECO:0000313" key="2">
    <source>
        <dbReference type="Proteomes" id="UP000499080"/>
    </source>
</evidence>
<name>A0A4Y2DS28_ARAVE</name>
<comment type="caution">
    <text evidence="1">The sequence shown here is derived from an EMBL/GenBank/DDBJ whole genome shotgun (WGS) entry which is preliminary data.</text>
</comment>
<evidence type="ECO:0000313" key="1">
    <source>
        <dbReference type="EMBL" id="GBM19663.1"/>
    </source>
</evidence>
<proteinExistence type="predicted"/>
<dbReference type="Proteomes" id="UP000499080">
    <property type="component" value="Unassembled WGS sequence"/>
</dbReference>
<reference evidence="1 2" key="1">
    <citation type="journal article" date="2019" name="Sci. Rep.">
        <title>Orb-weaving spider Araneus ventricosus genome elucidates the spidroin gene catalogue.</title>
        <authorList>
            <person name="Kono N."/>
            <person name="Nakamura H."/>
            <person name="Ohtoshi R."/>
            <person name="Moran D.A.P."/>
            <person name="Shinohara A."/>
            <person name="Yoshida Y."/>
            <person name="Fujiwara M."/>
            <person name="Mori M."/>
            <person name="Tomita M."/>
            <person name="Arakawa K."/>
        </authorList>
    </citation>
    <scope>NUCLEOTIDE SEQUENCE [LARGE SCALE GENOMIC DNA]</scope>
</reference>
<sequence>MERTLRGWREGVEMDLSDGRGFLLSFTRPEYCSSWVMKIRVDCWISYSDKFRLVLRGAASRRPIGLNHRMASARSCFLACLTF</sequence>
<gene>
    <name evidence="1" type="ORF">AVEN_199838_1</name>
</gene>
<organism evidence="1 2">
    <name type="scientific">Araneus ventricosus</name>
    <name type="common">Orbweaver spider</name>
    <name type="synonym">Epeira ventricosa</name>
    <dbReference type="NCBI Taxonomy" id="182803"/>
    <lineage>
        <taxon>Eukaryota</taxon>
        <taxon>Metazoa</taxon>
        <taxon>Ecdysozoa</taxon>
        <taxon>Arthropoda</taxon>
        <taxon>Chelicerata</taxon>
        <taxon>Arachnida</taxon>
        <taxon>Araneae</taxon>
        <taxon>Araneomorphae</taxon>
        <taxon>Entelegynae</taxon>
        <taxon>Araneoidea</taxon>
        <taxon>Araneidae</taxon>
        <taxon>Araneus</taxon>
    </lineage>
</organism>
<dbReference type="EMBL" id="BGPR01000428">
    <property type="protein sequence ID" value="GBM19663.1"/>
    <property type="molecule type" value="Genomic_DNA"/>
</dbReference>
<protein>
    <submittedName>
        <fullName evidence="1">Uncharacterized protein</fullName>
    </submittedName>
</protein>
<keyword evidence="2" id="KW-1185">Reference proteome</keyword>
<accession>A0A4Y2DS28</accession>